<dbReference type="GO" id="GO:0016747">
    <property type="term" value="F:acyltransferase activity, transferring groups other than amino-acyl groups"/>
    <property type="evidence" value="ECO:0007669"/>
    <property type="project" value="InterPro"/>
</dbReference>
<evidence type="ECO:0000256" key="1">
    <source>
        <dbReference type="ARBA" id="ARBA00022679"/>
    </source>
</evidence>
<dbReference type="PANTHER" id="PTHR43877">
    <property type="entry name" value="AMINOALKYLPHOSPHONATE N-ACETYLTRANSFERASE-RELATED-RELATED"/>
    <property type="match status" value="1"/>
</dbReference>
<dbReference type="Pfam" id="PF00583">
    <property type="entry name" value="Acetyltransf_1"/>
    <property type="match status" value="1"/>
</dbReference>
<dbReference type="InterPro" id="IPR050832">
    <property type="entry name" value="Bact_Acetyltransf"/>
</dbReference>
<organism evidence="4 5">
    <name type="scientific">Candidatus Roizmanbacteria bacterium CG_4_10_14_0_8_um_filter_33_9</name>
    <dbReference type="NCBI Taxonomy" id="1974826"/>
    <lineage>
        <taxon>Bacteria</taxon>
        <taxon>Candidatus Roizmaniibacteriota</taxon>
    </lineage>
</organism>
<evidence type="ECO:0000256" key="2">
    <source>
        <dbReference type="ARBA" id="ARBA00023315"/>
    </source>
</evidence>
<dbReference type="InterPro" id="IPR000182">
    <property type="entry name" value="GNAT_dom"/>
</dbReference>
<feature type="domain" description="N-acetyltransferase" evidence="3">
    <location>
        <begin position="200"/>
        <end position="341"/>
    </location>
</feature>
<name>A0A2M7QKJ6_9BACT</name>
<dbReference type="InterPro" id="IPR016181">
    <property type="entry name" value="Acyl_CoA_acyltransferase"/>
</dbReference>
<evidence type="ECO:0000313" key="5">
    <source>
        <dbReference type="Proteomes" id="UP000229401"/>
    </source>
</evidence>
<sequence>MTLTRYLATLLRGSSFLIVKYNNYMVNTIKFRSLDKQDYQEILNVCLVSAKYDQVDSESILRSVIGSMDDLIKVISSIKEKDNNILVVENEGDIVGFSYIKWWTENDGIWLYLHLHYLLPEWRKDGVFGQMFEWAENRIRKIAINHDIKGKGMFGSNAISTEVEKTKLLFDTGYKQVFSRVEMVFTDFNNLQDKNLPADYILKPVNSKHFRVMLKVLEKAYLTREHTAIYTEEDYEEFVNNPNNDLSLWYVVWHQNEIIGYVLSEIRNGAGVITEVVIDEKHRRRGLARILTIKNLLNLQKRGVKKVYLDTNGEDVSGARSMYEKIGFKKTITDYRYRKQM</sequence>
<dbReference type="PROSITE" id="PS51186">
    <property type="entry name" value="GNAT"/>
    <property type="match status" value="1"/>
</dbReference>
<accession>A0A2M7QKJ6</accession>
<comment type="caution">
    <text evidence="4">The sequence shown here is derived from an EMBL/GenBank/DDBJ whole genome shotgun (WGS) entry which is preliminary data.</text>
</comment>
<protein>
    <recommendedName>
        <fullName evidence="3">N-acetyltransferase domain-containing protein</fullName>
    </recommendedName>
</protein>
<evidence type="ECO:0000313" key="4">
    <source>
        <dbReference type="EMBL" id="PIY72476.1"/>
    </source>
</evidence>
<dbReference type="CDD" id="cd04301">
    <property type="entry name" value="NAT_SF"/>
    <property type="match status" value="1"/>
</dbReference>
<keyword evidence="2" id="KW-0012">Acyltransferase</keyword>
<dbReference type="EMBL" id="PFLI01000024">
    <property type="protein sequence ID" value="PIY72476.1"/>
    <property type="molecule type" value="Genomic_DNA"/>
</dbReference>
<dbReference type="Proteomes" id="UP000229401">
    <property type="component" value="Unassembled WGS sequence"/>
</dbReference>
<proteinExistence type="predicted"/>
<keyword evidence="1" id="KW-0808">Transferase</keyword>
<gene>
    <name evidence="4" type="ORF">COY87_00715</name>
</gene>
<dbReference type="AlphaFoldDB" id="A0A2M7QKJ6"/>
<reference evidence="5" key="1">
    <citation type="submission" date="2017-09" db="EMBL/GenBank/DDBJ databases">
        <title>Depth-based differentiation of microbial function through sediment-hosted aquifers and enrichment of novel symbionts in the deep terrestrial subsurface.</title>
        <authorList>
            <person name="Probst A.J."/>
            <person name="Ladd B."/>
            <person name="Jarett J.K."/>
            <person name="Geller-Mcgrath D.E."/>
            <person name="Sieber C.M.K."/>
            <person name="Emerson J.B."/>
            <person name="Anantharaman K."/>
            <person name="Thomas B.C."/>
            <person name="Malmstrom R."/>
            <person name="Stieglmeier M."/>
            <person name="Klingl A."/>
            <person name="Woyke T."/>
            <person name="Ryan C.M."/>
            <person name="Banfield J.F."/>
        </authorList>
    </citation>
    <scope>NUCLEOTIDE SEQUENCE [LARGE SCALE GENOMIC DNA]</scope>
</reference>
<dbReference type="SUPFAM" id="SSF55729">
    <property type="entry name" value="Acyl-CoA N-acyltransferases (Nat)"/>
    <property type="match status" value="2"/>
</dbReference>
<dbReference type="Gene3D" id="3.40.630.30">
    <property type="match status" value="1"/>
</dbReference>
<evidence type="ECO:0000259" key="3">
    <source>
        <dbReference type="PROSITE" id="PS51186"/>
    </source>
</evidence>